<evidence type="ECO:0000256" key="8">
    <source>
        <dbReference type="HAMAP-Rule" id="MF_00692"/>
    </source>
</evidence>
<comment type="catalytic activity">
    <reaction evidence="8">
        <text>L-tyrosyl-[protein] + ATP = O-(5'-adenylyl)-L-tyrosyl-[protein] + diphosphate</text>
        <dbReference type="Rhea" id="RHEA:54288"/>
        <dbReference type="Rhea" id="RHEA-COMP:10136"/>
        <dbReference type="Rhea" id="RHEA-COMP:13846"/>
        <dbReference type="ChEBI" id="CHEBI:30616"/>
        <dbReference type="ChEBI" id="CHEBI:33019"/>
        <dbReference type="ChEBI" id="CHEBI:46858"/>
        <dbReference type="ChEBI" id="CHEBI:83624"/>
        <dbReference type="EC" id="2.7.7.108"/>
    </reaction>
</comment>
<keyword evidence="3 8" id="KW-0548">Nucleotidyltransferase</keyword>
<feature type="binding site" evidence="8">
    <location>
        <position position="122"/>
    </location>
    <ligand>
        <name>ATP</name>
        <dbReference type="ChEBI" id="CHEBI:30616"/>
    </ligand>
</feature>
<feature type="binding site" evidence="8">
    <location>
        <position position="121"/>
    </location>
    <ligand>
        <name>ATP</name>
        <dbReference type="ChEBI" id="CHEBI:30616"/>
    </ligand>
</feature>
<feature type="binding site" evidence="8">
    <location>
        <position position="180"/>
    </location>
    <ligand>
        <name>ATP</name>
        <dbReference type="ChEBI" id="CHEBI:30616"/>
    </ligand>
</feature>
<comment type="catalytic activity">
    <reaction evidence="8">
        <text>L-seryl-[protein] + UTP = O-(5'-uridylyl)-L-seryl-[protein] + diphosphate</text>
        <dbReference type="Rhea" id="RHEA:64604"/>
        <dbReference type="Rhea" id="RHEA-COMP:9863"/>
        <dbReference type="Rhea" id="RHEA-COMP:16635"/>
        <dbReference type="ChEBI" id="CHEBI:29999"/>
        <dbReference type="ChEBI" id="CHEBI:33019"/>
        <dbReference type="ChEBI" id="CHEBI:46398"/>
        <dbReference type="ChEBI" id="CHEBI:156051"/>
    </reaction>
</comment>
<feature type="binding site" evidence="8">
    <location>
        <position position="88"/>
    </location>
    <ligand>
        <name>ATP</name>
        <dbReference type="ChEBI" id="CHEBI:30616"/>
    </ligand>
</feature>
<dbReference type="PANTHER" id="PTHR32057">
    <property type="entry name" value="PROTEIN ADENYLYLTRANSFERASE SELO, MITOCHONDRIAL"/>
    <property type="match status" value="1"/>
</dbReference>
<keyword evidence="6 8" id="KW-0067">ATP-binding</keyword>
<dbReference type="InterPro" id="IPR003846">
    <property type="entry name" value="SelO"/>
</dbReference>
<comment type="catalytic activity">
    <reaction evidence="8">
        <text>L-histidyl-[protein] + UTP = N(tele)-(5'-uridylyl)-L-histidyl-[protein] + diphosphate</text>
        <dbReference type="Rhea" id="RHEA:83891"/>
        <dbReference type="Rhea" id="RHEA-COMP:9745"/>
        <dbReference type="Rhea" id="RHEA-COMP:20239"/>
        <dbReference type="ChEBI" id="CHEBI:29979"/>
        <dbReference type="ChEBI" id="CHEBI:33019"/>
        <dbReference type="ChEBI" id="CHEBI:46398"/>
        <dbReference type="ChEBI" id="CHEBI:233474"/>
    </reaction>
</comment>
<accession>A0ABT2ZXM9</accession>
<keyword evidence="5 8" id="KW-0547">Nucleotide-binding</keyword>
<proteinExistence type="inferred from homology"/>
<dbReference type="NCBIfam" id="NF000658">
    <property type="entry name" value="PRK00029.1"/>
    <property type="match status" value="1"/>
</dbReference>
<comment type="similarity">
    <text evidence="1 8">Belongs to the SELO family.</text>
</comment>
<comment type="catalytic activity">
    <reaction evidence="8">
        <text>L-threonyl-[protein] + ATP = 3-O-(5'-adenylyl)-L-threonyl-[protein] + diphosphate</text>
        <dbReference type="Rhea" id="RHEA:54292"/>
        <dbReference type="Rhea" id="RHEA-COMP:11060"/>
        <dbReference type="Rhea" id="RHEA-COMP:13847"/>
        <dbReference type="ChEBI" id="CHEBI:30013"/>
        <dbReference type="ChEBI" id="CHEBI:30616"/>
        <dbReference type="ChEBI" id="CHEBI:33019"/>
        <dbReference type="ChEBI" id="CHEBI:138113"/>
        <dbReference type="EC" id="2.7.7.108"/>
    </reaction>
</comment>
<dbReference type="EC" id="2.7.7.-" evidence="8"/>
<keyword evidence="10" id="KW-1185">Reference proteome</keyword>
<comment type="catalytic activity">
    <reaction evidence="8">
        <text>L-tyrosyl-[protein] + UTP = O-(5'-uridylyl)-L-tyrosyl-[protein] + diphosphate</text>
        <dbReference type="Rhea" id="RHEA:83887"/>
        <dbReference type="Rhea" id="RHEA-COMP:10136"/>
        <dbReference type="Rhea" id="RHEA-COMP:20238"/>
        <dbReference type="ChEBI" id="CHEBI:33019"/>
        <dbReference type="ChEBI" id="CHEBI:46398"/>
        <dbReference type="ChEBI" id="CHEBI:46858"/>
        <dbReference type="ChEBI" id="CHEBI:90602"/>
    </reaction>
</comment>
<gene>
    <name evidence="8" type="primary">ydiU</name>
    <name evidence="8" type="synonym">selO</name>
    <name evidence="9" type="ORF">OE699_06430</name>
</gene>
<evidence type="ECO:0000313" key="10">
    <source>
        <dbReference type="Proteomes" id="UP001526166"/>
    </source>
</evidence>
<keyword evidence="4 8" id="KW-0479">Metal-binding</keyword>
<evidence type="ECO:0000256" key="7">
    <source>
        <dbReference type="ARBA" id="ARBA00022842"/>
    </source>
</evidence>
<name>A0ABT2ZXM9_9RHOB</name>
<comment type="catalytic activity">
    <reaction evidence="8">
        <text>L-seryl-[protein] + ATP = 3-O-(5'-adenylyl)-L-seryl-[protein] + diphosphate</text>
        <dbReference type="Rhea" id="RHEA:58120"/>
        <dbReference type="Rhea" id="RHEA-COMP:9863"/>
        <dbReference type="Rhea" id="RHEA-COMP:15073"/>
        <dbReference type="ChEBI" id="CHEBI:29999"/>
        <dbReference type="ChEBI" id="CHEBI:30616"/>
        <dbReference type="ChEBI" id="CHEBI:33019"/>
        <dbReference type="ChEBI" id="CHEBI:142516"/>
        <dbReference type="EC" id="2.7.7.108"/>
    </reaction>
</comment>
<feature type="binding site" evidence="8">
    <location>
        <position position="173"/>
    </location>
    <ligand>
        <name>ATP</name>
        <dbReference type="ChEBI" id="CHEBI:30616"/>
    </ligand>
</feature>
<evidence type="ECO:0000256" key="3">
    <source>
        <dbReference type="ARBA" id="ARBA00022695"/>
    </source>
</evidence>
<feature type="binding site" evidence="8">
    <location>
        <position position="86"/>
    </location>
    <ligand>
        <name>ATP</name>
        <dbReference type="ChEBI" id="CHEBI:30616"/>
    </ligand>
</feature>
<evidence type="ECO:0000256" key="5">
    <source>
        <dbReference type="ARBA" id="ARBA00022741"/>
    </source>
</evidence>
<evidence type="ECO:0000313" key="9">
    <source>
        <dbReference type="EMBL" id="MCV2878486.1"/>
    </source>
</evidence>
<comment type="function">
    <text evidence="8">Nucleotidyltransferase involved in the post-translational modification of proteins. It can catalyze the addition of adenosine monophosphate (AMP) or uridine monophosphate (UMP) to a protein, resulting in modifications known as AMPylation and UMPylation.</text>
</comment>
<evidence type="ECO:0000256" key="4">
    <source>
        <dbReference type="ARBA" id="ARBA00022723"/>
    </source>
</evidence>
<evidence type="ECO:0000256" key="6">
    <source>
        <dbReference type="ARBA" id="ARBA00022840"/>
    </source>
</evidence>
<feature type="binding site" evidence="8">
    <location>
        <position position="255"/>
    </location>
    <ligand>
        <name>ATP</name>
        <dbReference type="ChEBI" id="CHEBI:30616"/>
    </ligand>
</feature>
<keyword evidence="8" id="KW-0464">Manganese</keyword>
<dbReference type="Proteomes" id="UP001526166">
    <property type="component" value="Unassembled WGS sequence"/>
</dbReference>
<sequence length="473" mass="51256">MTLPFDNSYARLPERFYARQDPVPVKAPSLAALNRPLAERLGLDADWLASAEGIAMLAGNTMPPGAEPLAQAYAGHQFGGWVPTLGDGRAILLGEVVAPDGARFDIQLKGAGRTPFSRRGDGRAWIGPVLREYIVSEAFAALGIPTTRALAALTTGEVVVRDAMGRPGAILARVASSHVRVGTFQYFAARGDEDALRSLCNFMISRHYPDASSPLDLLSAVVAAQADLVARWMSVGFIHGVMNTDNMALSGETIDFGPCAFMDDYHPQTVFSSIDQFGRYAYANQPQIAAWNLAQLATCLLPLMGERDAAIEAATEAVHGFAPLYQSAWLRYMGAKLGLSSATEDDRPLIEDLLSRMAVERADFTRTFHGLRSGKARAEFIDPAAFDTWAPAWQARLAREETPTATMAAANPVRIPRNHRIEEVIVAATDGNFAPFERLSAALRTPFADDPAFAEFELAPVPDERVLRTFCGT</sequence>
<feature type="binding site" evidence="8">
    <location>
        <position position="89"/>
    </location>
    <ligand>
        <name>ATP</name>
        <dbReference type="ChEBI" id="CHEBI:30616"/>
    </ligand>
</feature>
<dbReference type="PANTHER" id="PTHR32057:SF14">
    <property type="entry name" value="PROTEIN ADENYLYLTRANSFERASE SELO, MITOCHONDRIAL"/>
    <property type="match status" value="1"/>
</dbReference>
<dbReference type="Pfam" id="PF02696">
    <property type="entry name" value="SelO"/>
    <property type="match status" value="1"/>
</dbReference>
<dbReference type="EC" id="2.7.7.108" evidence="8"/>
<keyword evidence="7 8" id="KW-0460">Magnesium</keyword>
<dbReference type="EMBL" id="JAOWKW010000004">
    <property type="protein sequence ID" value="MCV2878486.1"/>
    <property type="molecule type" value="Genomic_DNA"/>
</dbReference>
<feature type="binding site" evidence="8">
    <location>
        <position position="255"/>
    </location>
    <ligand>
        <name>Mg(2+)</name>
        <dbReference type="ChEBI" id="CHEBI:18420"/>
    </ligand>
</feature>
<dbReference type="RefSeq" id="WP_263847461.1">
    <property type="nucleotide sequence ID" value="NZ_JAOWKW010000004.1"/>
</dbReference>
<evidence type="ECO:0000256" key="2">
    <source>
        <dbReference type="ARBA" id="ARBA00022679"/>
    </source>
</evidence>
<keyword evidence="2 8" id="KW-0808">Transferase</keyword>
<evidence type="ECO:0000256" key="1">
    <source>
        <dbReference type="ARBA" id="ARBA00009747"/>
    </source>
</evidence>
<reference evidence="9 10" key="1">
    <citation type="submission" date="2022-10" db="EMBL/GenBank/DDBJ databases">
        <title>Sinirhodobacter sp. nov., isolated from ocean surface sediments.</title>
        <authorList>
            <person name="He W."/>
            <person name="Wang L."/>
            <person name="Zhang D.-F."/>
        </authorList>
    </citation>
    <scope>NUCLEOTIDE SEQUENCE [LARGE SCALE GENOMIC DNA]</scope>
    <source>
        <strain evidence="9 10">WL0115</strain>
    </source>
</reference>
<feature type="binding site" evidence="8">
    <location>
        <position position="109"/>
    </location>
    <ligand>
        <name>ATP</name>
        <dbReference type="ChEBI" id="CHEBI:30616"/>
    </ligand>
</feature>
<comment type="caution">
    <text evidence="9">The sequence shown here is derived from an EMBL/GenBank/DDBJ whole genome shotgun (WGS) entry which is preliminary data.</text>
</comment>
<feature type="active site" description="Proton acceptor" evidence="8">
    <location>
        <position position="245"/>
    </location>
</feature>
<comment type="cofactor">
    <cofactor evidence="8">
        <name>Mg(2+)</name>
        <dbReference type="ChEBI" id="CHEBI:18420"/>
    </cofactor>
    <cofactor evidence="8">
        <name>Mn(2+)</name>
        <dbReference type="ChEBI" id="CHEBI:29035"/>
    </cofactor>
</comment>
<organism evidence="9 10">
    <name type="scientific">Sedimentimonas flavescens</name>
    <dbReference type="NCBI Taxonomy" id="2851012"/>
    <lineage>
        <taxon>Bacteria</taxon>
        <taxon>Pseudomonadati</taxon>
        <taxon>Pseudomonadota</taxon>
        <taxon>Alphaproteobacteria</taxon>
        <taxon>Rhodobacterales</taxon>
        <taxon>Rhodobacter group</taxon>
        <taxon>Sedimentimonas</taxon>
    </lineage>
</organism>
<protein>
    <recommendedName>
        <fullName evidence="8">Protein nucleotidyltransferase YdiU</fullName>
        <ecNumber evidence="8">2.7.7.-</ecNumber>
    </recommendedName>
    <alternativeName>
        <fullName evidence="8">Protein adenylyltransferase YdiU</fullName>
        <ecNumber evidence="8">2.7.7.108</ecNumber>
    </alternativeName>
    <alternativeName>
        <fullName evidence="8">Protein uridylyltransferase YdiU</fullName>
        <ecNumber evidence="8">2.7.7.-</ecNumber>
    </alternativeName>
</protein>
<dbReference type="HAMAP" id="MF_00692">
    <property type="entry name" value="SelO"/>
    <property type="match status" value="1"/>
</dbReference>
<feature type="binding site" evidence="8">
    <location>
        <position position="246"/>
    </location>
    <ligand>
        <name>Mg(2+)</name>
        <dbReference type="ChEBI" id="CHEBI:18420"/>
    </ligand>
</feature>